<comment type="caution">
    <text evidence="2">The sequence shown here is derived from an EMBL/GenBank/DDBJ whole genome shotgun (WGS) entry which is preliminary data.</text>
</comment>
<feature type="transmembrane region" description="Helical" evidence="1">
    <location>
        <begin position="18"/>
        <end position="40"/>
    </location>
</feature>
<reference evidence="2" key="2">
    <citation type="submission" date="2021-09" db="EMBL/GenBank/DDBJ databases">
        <authorList>
            <person name="Gilroy R."/>
        </authorList>
    </citation>
    <scope>NUCLEOTIDE SEQUENCE</scope>
    <source>
        <strain evidence="2">ChiGjej1B1-18357</strain>
    </source>
</reference>
<feature type="transmembrane region" description="Helical" evidence="1">
    <location>
        <begin position="178"/>
        <end position="196"/>
    </location>
</feature>
<dbReference type="EMBL" id="DYXM01000079">
    <property type="protein sequence ID" value="HJE90217.1"/>
    <property type="molecule type" value="Genomic_DNA"/>
</dbReference>
<dbReference type="Proteomes" id="UP000776650">
    <property type="component" value="Unassembled WGS sequence"/>
</dbReference>
<name>A0A921F2Y4_9ACTN</name>
<keyword evidence="1" id="KW-0472">Membrane</keyword>
<feature type="transmembrane region" description="Helical" evidence="1">
    <location>
        <begin position="104"/>
        <end position="133"/>
    </location>
</feature>
<dbReference type="AlphaFoldDB" id="A0A921F2Y4"/>
<dbReference type="PANTHER" id="PTHR37305">
    <property type="entry name" value="INTEGRAL MEMBRANE PROTEIN-RELATED"/>
    <property type="match status" value="1"/>
</dbReference>
<keyword evidence="1" id="KW-0812">Transmembrane</keyword>
<evidence type="ECO:0000256" key="1">
    <source>
        <dbReference type="SAM" id="Phobius"/>
    </source>
</evidence>
<evidence type="ECO:0000313" key="3">
    <source>
        <dbReference type="Proteomes" id="UP000776650"/>
    </source>
</evidence>
<dbReference type="PANTHER" id="PTHR37305:SF1">
    <property type="entry name" value="MEMBRANE PROTEIN"/>
    <property type="match status" value="1"/>
</dbReference>
<protein>
    <submittedName>
        <fullName evidence="2">ABC transporter permease</fullName>
    </submittedName>
</protein>
<sequence length="256" mass="27809">MNLLRAEWIKSKSVLSTWVLLAIALVITLGLAGLMSYLQTLDIEDANGDSANMEFSAGEMVGSTFGSFPAMLIWVVAIVLICGEYRSGTIKNVFAVAPRRWDVYLVKTGFFVVAGAVISFVFTFLALILTFLVTGSDSLAPWSGDALLANLRFAAYMAVSMLAMVGISFLLRNVAGTITLVIGWVFIIESVLSNLPRVGDAIGSWMPFQNGMTWAMDQAGTGLAKSFDDPANILWFIVFSLILWTAGLFALYKRDA</sequence>
<feature type="transmembrane region" description="Helical" evidence="1">
    <location>
        <begin position="233"/>
        <end position="252"/>
    </location>
</feature>
<keyword evidence="1" id="KW-1133">Transmembrane helix</keyword>
<evidence type="ECO:0000313" key="2">
    <source>
        <dbReference type="EMBL" id="HJE90217.1"/>
    </source>
</evidence>
<proteinExistence type="predicted"/>
<dbReference type="Pfam" id="PF12730">
    <property type="entry name" value="ABC2_membrane_4"/>
    <property type="match status" value="1"/>
</dbReference>
<feature type="transmembrane region" description="Helical" evidence="1">
    <location>
        <begin position="60"/>
        <end position="83"/>
    </location>
</feature>
<reference evidence="2" key="1">
    <citation type="journal article" date="2021" name="PeerJ">
        <title>Extensive microbial diversity within the chicken gut microbiome revealed by metagenomics and culture.</title>
        <authorList>
            <person name="Gilroy R."/>
            <person name="Ravi A."/>
            <person name="Getino M."/>
            <person name="Pursley I."/>
            <person name="Horton D.L."/>
            <person name="Alikhan N.F."/>
            <person name="Baker D."/>
            <person name="Gharbi K."/>
            <person name="Hall N."/>
            <person name="Watson M."/>
            <person name="Adriaenssens E.M."/>
            <person name="Foster-Nyarko E."/>
            <person name="Jarju S."/>
            <person name="Secka A."/>
            <person name="Antonio M."/>
            <person name="Oren A."/>
            <person name="Chaudhuri R.R."/>
            <person name="La Ragione R."/>
            <person name="Hildebrand F."/>
            <person name="Pallen M.J."/>
        </authorList>
    </citation>
    <scope>NUCLEOTIDE SEQUENCE</scope>
    <source>
        <strain evidence="2">ChiGjej1B1-18357</strain>
    </source>
</reference>
<feature type="transmembrane region" description="Helical" evidence="1">
    <location>
        <begin position="153"/>
        <end position="171"/>
    </location>
</feature>
<gene>
    <name evidence="2" type="ORF">K8V11_04340</name>
</gene>
<accession>A0A921F2Y4</accession>
<dbReference type="RefSeq" id="WP_303911167.1">
    <property type="nucleotide sequence ID" value="NZ_DYXM01000079.1"/>
</dbReference>
<organism evidence="2 3">
    <name type="scientific">Dietzia timorensis</name>
    <dbReference type="NCBI Taxonomy" id="499555"/>
    <lineage>
        <taxon>Bacteria</taxon>
        <taxon>Bacillati</taxon>
        <taxon>Actinomycetota</taxon>
        <taxon>Actinomycetes</taxon>
        <taxon>Mycobacteriales</taxon>
        <taxon>Dietziaceae</taxon>
        <taxon>Dietzia</taxon>
    </lineage>
</organism>